<protein>
    <recommendedName>
        <fullName evidence="9">Metalloendopeptidase</fullName>
        <ecNumber evidence="9">3.4.24.-</ecNumber>
    </recommendedName>
</protein>
<keyword evidence="4 9" id="KW-0378">Hydrolase</keyword>
<feature type="domain" description="Peptidase M12A" evidence="11">
    <location>
        <begin position="16"/>
        <end position="229"/>
    </location>
</feature>
<evidence type="ECO:0000256" key="5">
    <source>
        <dbReference type="ARBA" id="ARBA00022833"/>
    </source>
</evidence>
<accession>A0A915J5L4</accession>
<name>A0A915J5L4_ROMCU</name>
<evidence type="ECO:0000256" key="10">
    <source>
        <dbReference type="SAM" id="MobiDB-lite"/>
    </source>
</evidence>
<evidence type="ECO:0000259" key="11">
    <source>
        <dbReference type="PROSITE" id="PS51864"/>
    </source>
</evidence>
<keyword evidence="12" id="KW-1185">Reference proteome</keyword>
<evidence type="ECO:0000256" key="3">
    <source>
        <dbReference type="ARBA" id="ARBA00022723"/>
    </source>
</evidence>
<dbReference type="SMART" id="SM00235">
    <property type="entry name" value="ZnMc"/>
    <property type="match status" value="1"/>
</dbReference>
<dbReference type="InterPro" id="IPR024079">
    <property type="entry name" value="MetalloPept_cat_dom_sf"/>
</dbReference>
<evidence type="ECO:0000256" key="6">
    <source>
        <dbReference type="ARBA" id="ARBA00023049"/>
    </source>
</evidence>
<keyword evidence="3 9" id="KW-0479">Metal-binding</keyword>
<dbReference type="EC" id="3.4.24.-" evidence="9"/>
<dbReference type="WBParaSite" id="nRc.2.0.1.t21013-RA">
    <property type="protein sequence ID" value="nRc.2.0.1.t21013-RA"/>
    <property type="gene ID" value="nRc.2.0.1.g21013"/>
</dbReference>
<dbReference type="InterPro" id="IPR001506">
    <property type="entry name" value="Peptidase_M12A"/>
</dbReference>
<dbReference type="InterPro" id="IPR035914">
    <property type="entry name" value="Sperma_CUB_dom_sf"/>
</dbReference>
<dbReference type="PROSITE" id="PS51864">
    <property type="entry name" value="ASTACIN"/>
    <property type="match status" value="1"/>
</dbReference>
<keyword evidence="6 9" id="KW-0482">Metalloprotease</keyword>
<evidence type="ECO:0000256" key="7">
    <source>
        <dbReference type="ARBA" id="ARBA00023157"/>
    </source>
</evidence>
<dbReference type="SUPFAM" id="SSF49854">
    <property type="entry name" value="Spermadhesin, CUB domain"/>
    <property type="match status" value="1"/>
</dbReference>
<keyword evidence="1" id="KW-0245">EGF-like domain</keyword>
<evidence type="ECO:0000256" key="1">
    <source>
        <dbReference type="ARBA" id="ARBA00022536"/>
    </source>
</evidence>
<organism evidence="12 13">
    <name type="scientific">Romanomermis culicivorax</name>
    <name type="common">Nematode worm</name>
    <dbReference type="NCBI Taxonomy" id="13658"/>
    <lineage>
        <taxon>Eukaryota</taxon>
        <taxon>Metazoa</taxon>
        <taxon>Ecdysozoa</taxon>
        <taxon>Nematoda</taxon>
        <taxon>Enoplea</taxon>
        <taxon>Dorylaimia</taxon>
        <taxon>Mermithida</taxon>
        <taxon>Mermithoidea</taxon>
        <taxon>Mermithidae</taxon>
        <taxon>Romanomermis</taxon>
    </lineage>
</organism>
<dbReference type="PANTHER" id="PTHR10127">
    <property type="entry name" value="DISCOIDIN, CUB, EGF, LAMININ , AND ZINC METALLOPROTEASE DOMAIN CONTAINING"/>
    <property type="match status" value="1"/>
</dbReference>
<feature type="compositionally biased region" description="Polar residues" evidence="10">
    <location>
        <begin position="1"/>
        <end position="17"/>
    </location>
</feature>
<dbReference type="GO" id="GO:0008270">
    <property type="term" value="F:zinc ion binding"/>
    <property type="evidence" value="ECO:0007669"/>
    <property type="project" value="InterPro"/>
</dbReference>
<keyword evidence="5 9" id="KW-0862">Zinc</keyword>
<evidence type="ECO:0000313" key="13">
    <source>
        <dbReference type="WBParaSite" id="nRc.2.0.1.t21013-RA"/>
    </source>
</evidence>
<dbReference type="Gene3D" id="3.40.390.10">
    <property type="entry name" value="Collagenase (Catalytic Domain)"/>
    <property type="match status" value="2"/>
</dbReference>
<keyword evidence="7" id="KW-1015">Disulfide bond</keyword>
<dbReference type="Pfam" id="PF01400">
    <property type="entry name" value="Astacin"/>
    <property type="match status" value="2"/>
</dbReference>
<dbReference type="PRINTS" id="PR00480">
    <property type="entry name" value="ASTACIN"/>
</dbReference>
<dbReference type="SUPFAM" id="SSF55486">
    <property type="entry name" value="Metalloproteases ('zincins'), catalytic domain"/>
    <property type="match status" value="1"/>
</dbReference>
<comment type="cofactor">
    <cofactor evidence="9">
        <name>Zn(2+)</name>
        <dbReference type="ChEBI" id="CHEBI:29105"/>
    </cofactor>
    <text evidence="9">Binds 1 zinc ion per subunit.</text>
</comment>
<evidence type="ECO:0000313" key="12">
    <source>
        <dbReference type="Proteomes" id="UP000887565"/>
    </source>
</evidence>
<evidence type="ECO:0000256" key="4">
    <source>
        <dbReference type="ARBA" id="ARBA00022801"/>
    </source>
</evidence>
<feature type="region of interest" description="Disordered" evidence="10">
    <location>
        <begin position="1"/>
        <end position="22"/>
    </location>
</feature>
<evidence type="ECO:0000256" key="9">
    <source>
        <dbReference type="RuleBase" id="RU361183"/>
    </source>
</evidence>
<dbReference type="PANTHER" id="PTHR10127:SF780">
    <property type="entry name" value="METALLOENDOPEPTIDASE"/>
    <property type="match status" value="1"/>
</dbReference>
<dbReference type="InterPro" id="IPR006026">
    <property type="entry name" value="Peptidase_Metallo"/>
</dbReference>
<dbReference type="GO" id="GO:0004222">
    <property type="term" value="F:metalloendopeptidase activity"/>
    <property type="evidence" value="ECO:0007669"/>
    <property type="project" value="UniProtKB-UniRule"/>
</dbReference>
<sequence length="418" mass="46890">MKLSQVVWSSQSDNQEPTYPRFRRKLDNRRRTLKGRLWSNGDHKRSAIEKAIEHWRENTCLKFRNSNRKDYILFEDGVVCRSSVGRQGGMQTIDLADGCENLGIGIKGGGGDNGNNIICSSNNSRYSSSSSSSSKKVISFMKSAIRLAAGMKDDWYQYRVIESDEDYLAAQLTPYDYGSVMHYYVEGLSPKNKEIPTIETIDPNYMQTIGQRAGLSFLDIKRVNEAYCSGNCGAELKATAIWKTIPKSATNQDCNWLIKASPGQNVRLEISISGFDCGDGPCSNYVEVKYKIGFESTGARLPISDFTNLLLSFICMELVERSRSKKIFGLPNAVVTEFQPLSTSLYDSSFTTSLIAINLFLDIQHLEMIRSHFRKNSYEEVSCNRNVCLGAASNGGRGWYCCRGYELREGVCQPISKV</sequence>
<evidence type="ECO:0000256" key="8">
    <source>
        <dbReference type="PROSITE-ProRule" id="PRU01211"/>
    </source>
</evidence>
<dbReference type="Proteomes" id="UP000887565">
    <property type="component" value="Unplaced"/>
</dbReference>
<keyword evidence="2 9" id="KW-0645">Protease</keyword>
<evidence type="ECO:0000256" key="2">
    <source>
        <dbReference type="ARBA" id="ARBA00022670"/>
    </source>
</evidence>
<comment type="caution">
    <text evidence="8">Lacks conserved residue(s) required for the propagation of feature annotation.</text>
</comment>
<reference evidence="13" key="1">
    <citation type="submission" date="2022-11" db="UniProtKB">
        <authorList>
            <consortium name="WormBaseParasite"/>
        </authorList>
    </citation>
    <scope>IDENTIFICATION</scope>
</reference>
<dbReference type="AlphaFoldDB" id="A0A915J5L4"/>
<proteinExistence type="predicted"/>
<dbReference type="GO" id="GO:0006508">
    <property type="term" value="P:proteolysis"/>
    <property type="evidence" value="ECO:0007669"/>
    <property type="project" value="UniProtKB-KW"/>
</dbReference>